<dbReference type="OrthoDB" id="825391at2"/>
<dbReference type="Proteomes" id="UP000298616">
    <property type="component" value="Chromosome"/>
</dbReference>
<feature type="transmembrane region" description="Helical" evidence="1">
    <location>
        <begin position="36"/>
        <end position="55"/>
    </location>
</feature>
<dbReference type="KEGG" id="fpf:DCC35_12915"/>
<dbReference type="EMBL" id="CP028923">
    <property type="protein sequence ID" value="QCK15584.1"/>
    <property type="molecule type" value="Genomic_DNA"/>
</dbReference>
<feature type="transmembrane region" description="Helical" evidence="1">
    <location>
        <begin position="7"/>
        <end position="24"/>
    </location>
</feature>
<keyword evidence="1" id="KW-0812">Transmembrane</keyword>
<name>A0A4D7K446_9BACT</name>
<feature type="transmembrane region" description="Helical" evidence="1">
    <location>
        <begin position="62"/>
        <end position="80"/>
    </location>
</feature>
<feature type="transmembrane region" description="Helical" evidence="1">
    <location>
        <begin position="92"/>
        <end position="115"/>
    </location>
</feature>
<accession>A0A4D7K446</accession>
<keyword evidence="1" id="KW-0472">Membrane</keyword>
<protein>
    <submittedName>
        <fullName evidence="2">Uncharacterized protein</fullName>
    </submittedName>
</protein>
<sequence length="123" mass="13888">MKNKVNLWLTLAGIIIGAISYWRIPYDELNLSESNLWLIVGTGTLIGSVFSTLLFDQKPWKIALLVTLGVILSIILRIIYDVTFWDPSSHNFAPFEVIFCIFQSLPTALIGAYLAMAIKKLRK</sequence>
<evidence type="ECO:0000256" key="1">
    <source>
        <dbReference type="SAM" id="Phobius"/>
    </source>
</evidence>
<evidence type="ECO:0000313" key="2">
    <source>
        <dbReference type="EMBL" id="QCK15584.1"/>
    </source>
</evidence>
<reference evidence="2 3" key="1">
    <citation type="submission" date="2018-04" db="EMBL/GenBank/DDBJ databases">
        <title>Complete genome uncultured novel isolate.</title>
        <authorList>
            <person name="Merlino G."/>
        </authorList>
    </citation>
    <scope>NUCLEOTIDE SEQUENCE [LARGE SCALE GENOMIC DNA]</scope>
    <source>
        <strain evidence="3">R1DC9</strain>
    </source>
</reference>
<dbReference type="RefSeq" id="WP_137091179.1">
    <property type="nucleotide sequence ID" value="NZ_CP028923.1"/>
</dbReference>
<keyword evidence="3" id="KW-1185">Reference proteome</keyword>
<proteinExistence type="predicted"/>
<gene>
    <name evidence="2" type="ORF">DCC35_12915</name>
</gene>
<organism evidence="2 3">
    <name type="scientific">Mangrovivirga cuniculi</name>
    <dbReference type="NCBI Taxonomy" id="2715131"/>
    <lineage>
        <taxon>Bacteria</taxon>
        <taxon>Pseudomonadati</taxon>
        <taxon>Bacteroidota</taxon>
        <taxon>Cytophagia</taxon>
        <taxon>Cytophagales</taxon>
        <taxon>Mangrovivirgaceae</taxon>
        <taxon>Mangrovivirga</taxon>
    </lineage>
</organism>
<dbReference type="AlphaFoldDB" id="A0A4D7K446"/>
<evidence type="ECO:0000313" key="3">
    <source>
        <dbReference type="Proteomes" id="UP000298616"/>
    </source>
</evidence>
<keyword evidence="1" id="KW-1133">Transmembrane helix</keyword>